<dbReference type="EMBL" id="MU251300">
    <property type="protein sequence ID" value="KAG9249595.1"/>
    <property type="molecule type" value="Genomic_DNA"/>
</dbReference>
<evidence type="ECO:0000313" key="2">
    <source>
        <dbReference type="Proteomes" id="UP000887229"/>
    </source>
</evidence>
<dbReference type="GeneID" id="70292689"/>
<keyword evidence="2" id="KW-1185">Reference proteome</keyword>
<evidence type="ECO:0000313" key="1">
    <source>
        <dbReference type="EMBL" id="KAG9249595.1"/>
    </source>
</evidence>
<gene>
    <name evidence="1" type="ORF">F5Z01DRAFT_631433</name>
</gene>
<sequence length="248" mass="28145">MTNHPERHKYGTEANRPIRRDLERINQASHSHDRPYSWGLTIFRTVYTSESNDSFPQAVESLHALANEYALGELSLKRGRLEPPLDPAPNEALAKRFYCDVIQDKSVLDGVGPDTVGELFDAWVMEHNHDKGRRLPECADFGRSVGRFEFCIMLDQQGIDHLLQMKIPLRLQMRRCGQLYVKVVAAVKRQDLGEHGQVDGHETGRLWLRAGLGIPIIRLCIGLIDVDASLDELGLPDQVDGILNYFMF</sequence>
<comment type="caution">
    <text evidence="1">The sequence shown here is derived from an EMBL/GenBank/DDBJ whole genome shotgun (WGS) entry which is preliminary data.</text>
</comment>
<reference evidence="1" key="1">
    <citation type="journal article" date="2021" name="IMA Fungus">
        <title>Genomic characterization of three marine fungi, including Emericellopsis atlantica sp. nov. with signatures of a generalist lifestyle and marine biomass degradation.</title>
        <authorList>
            <person name="Hagestad O.C."/>
            <person name="Hou L."/>
            <person name="Andersen J.H."/>
            <person name="Hansen E.H."/>
            <person name="Altermark B."/>
            <person name="Li C."/>
            <person name="Kuhnert E."/>
            <person name="Cox R.J."/>
            <person name="Crous P.W."/>
            <person name="Spatafora J.W."/>
            <person name="Lail K."/>
            <person name="Amirebrahimi M."/>
            <person name="Lipzen A."/>
            <person name="Pangilinan J."/>
            <person name="Andreopoulos W."/>
            <person name="Hayes R.D."/>
            <person name="Ng V."/>
            <person name="Grigoriev I.V."/>
            <person name="Jackson S.A."/>
            <person name="Sutton T.D.S."/>
            <person name="Dobson A.D.W."/>
            <person name="Rama T."/>
        </authorList>
    </citation>
    <scope>NUCLEOTIDE SEQUENCE</scope>
    <source>
        <strain evidence="1">TS7</strain>
    </source>
</reference>
<accession>A0A9P7ZCS3</accession>
<organism evidence="1 2">
    <name type="scientific">Emericellopsis atlantica</name>
    <dbReference type="NCBI Taxonomy" id="2614577"/>
    <lineage>
        <taxon>Eukaryota</taxon>
        <taxon>Fungi</taxon>
        <taxon>Dikarya</taxon>
        <taxon>Ascomycota</taxon>
        <taxon>Pezizomycotina</taxon>
        <taxon>Sordariomycetes</taxon>
        <taxon>Hypocreomycetidae</taxon>
        <taxon>Hypocreales</taxon>
        <taxon>Bionectriaceae</taxon>
        <taxon>Emericellopsis</taxon>
    </lineage>
</organism>
<proteinExistence type="predicted"/>
<protein>
    <submittedName>
        <fullName evidence="1">Uncharacterized protein</fullName>
    </submittedName>
</protein>
<name>A0A9P7ZCS3_9HYPO</name>
<dbReference type="AlphaFoldDB" id="A0A9P7ZCS3"/>
<dbReference type="Proteomes" id="UP000887229">
    <property type="component" value="Unassembled WGS sequence"/>
</dbReference>
<dbReference type="OrthoDB" id="6499973at2759"/>
<dbReference type="RefSeq" id="XP_046113519.1">
    <property type="nucleotide sequence ID" value="XM_046261786.1"/>
</dbReference>